<dbReference type="EMBL" id="UYRT01028483">
    <property type="protein sequence ID" value="VDK67751.1"/>
    <property type="molecule type" value="Genomic_DNA"/>
</dbReference>
<keyword evidence="3" id="KW-1185">Reference proteome</keyword>
<protein>
    <submittedName>
        <fullName evidence="4">Neuron navigator 2</fullName>
    </submittedName>
</protein>
<evidence type="ECO:0000313" key="3">
    <source>
        <dbReference type="Proteomes" id="UP000271098"/>
    </source>
</evidence>
<sequence length="111" mass="11582">VNGGTKPSKKNIHIFHDSLSTITEESSEGSCRHSTSLASNLSRAALAPLSTKNSPMKKLAGSNGENLSTTIPVGVVAPQRSTSPLIVPDGATEKSDSGKSKYNFTSNALRL</sequence>
<dbReference type="Proteomes" id="UP000271098">
    <property type="component" value="Unassembled WGS sequence"/>
</dbReference>
<feature type="compositionally biased region" description="Polar residues" evidence="1">
    <location>
        <begin position="100"/>
        <end position="111"/>
    </location>
</feature>
<organism evidence="4">
    <name type="scientific">Gongylonema pulchrum</name>
    <dbReference type="NCBI Taxonomy" id="637853"/>
    <lineage>
        <taxon>Eukaryota</taxon>
        <taxon>Metazoa</taxon>
        <taxon>Ecdysozoa</taxon>
        <taxon>Nematoda</taxon>
        <taxon>Chromadorea</taxon>
        <taxon>Rhabditida</taxon>
        <taxon>Spirurina</taxon>
        <taxon>Spiruromorpha</taxon>
        <taxon>Spiruroidea</taxon>
        <taxon>Gongylonematidae</taxon>
        <taxon>Gongylonema</taxon>
    </lineage>
</organism>
<name>A0A183DK25_9BILA</name>
<proteinExistence type="predicted"/>
<reference evidence="2 3" key="2">
    <citation type="submission" date="2018-11" db="EMBL/GenBank/DDBJ databases">
        <authorList>
            <consortium name="Pathogen Informatics"/>
        </authorList>
    </citation>
    <scope>NUCLEOTIDE SEQUENCE [LARGE SCALE GENOMIC DNA]</scope>
</reference>
<gene>
    <name evidence="2" type="ORF">GPUH_LOCUS9065</name>
</gene>
<dbReference type="WBParaSite" id="GPUH_0000907601-mRNA-1">
    <property type="protein sequence ID" value="GPUH_0000907601-mRNA-1"/>
    <property type="gene ID" value="GPUH_0000907601"/>
</dbReference>
<reference evidence="4" key="1">
    <citation type="submission" date="2016-06" db="UniProtKB">
        <authorList>
            <consortium name="WormBaseParasite"/>
        </authorList>
    </citation>
    <scope>IDENTIFICATION</scope>
</reference>
<evidence type="ECO:0000313" key="2">
    <source>
        <dbReference type="EMBL" id="VDK67751.1"/>
    </source>
</evidence>
<evidence type="ECO:0000256" key="1">
    <source>
        <dbReference type="SAM" id="MobiDB-lite"/>
    </source>
</evidence>
<evidence type="ECO:0000313" key="4">
    <source>
        <dbReference type="WBParaSite" id="GPUH_0000907601-mRNA-1"/>
    </source>
</evidence>
<feature type="region of interest" description="Disordered" evidence="1">
    <location>
        <begin position="81"/>
        <end position="111"/>
    </location>
</feature>
<accession>A0A183DK25</accession>
<dbReference type="AlphaFoldDB" id="A0A183DK25"/>